<dbReference type="AlphaFoldDB" id="A0A5C5WCY7"/>
<protein>
    <recommendedName>
        <fullName evidence="4">PEP-CTERM protein-sorting domain-containing protein</fullName>
    </recommendedName>
</protein>
<dbReference type="Proteomes" id="UP000318995">
    <property type="component" value="Unassembled WGS sequence"/>
</dbReference>
<proteinExistence type="predicted"/>
<evidence type="ECO:0000313" key="2">
    <source>
        <dbReference type="EMBL" id="TWT47532.1"/>
    </source>
</evidence>
<feature type="signal peptide" evidence="1">
    <location>
        <begin position="1"/>
        <end position="25"/>
    </location>
</feature>
<dbReference type="EMBL" id="SJPH01000002">
    <property type="protein sequence ID" value="TWT47532.1"/>
    <property type="molecule type" value="Genomic_DNA"/>
</dbReference>
<reference evidence="2 3" key="1">
    <citation type="submission" date="2019-02" db="EMBL/GenBank/DDBJ databases">
        <title>Deep-cultivation of Planctomycetes and their phenomic and genomic characterization uncovers novel biology.</title>
        <authorList>
            <person name="Wiegand S."/>
            <person name="Jogler M."/>
            <person name="Boedeker C."/>
            <person name="Pinto D."/>
            <person name="Vollmers J."/>
            <person name="Rivas-Marin E."/>
            <person name="Kohn T."/>
            <person name="Peeters S.H."/>
            <person name="Heuer A."/>
            <person name="Rast P."/>
            <person name="Oberbeckmann S."/>
            <person name="Bunk B."/>
            <person name="Jeske O."/>
            <person name="Meyerdierks A."/>
            <person name="Storesund J.E."/>
            <person name="Kallscheuer N."/>
            <person name="Luecker S."/>
            <person name="Lage O.M."/>
            <person name="Pohl T."/>
            <person name="Merkel B.J."/>
            <person name="Hornburger P."/>
            <person name="Mueller R.-W."/>
            <person name="Bruemmer F."/>
            <person name="Labrenz M."/>
            <person name="Spormann A.M."/>
            <person name="Op Den Camp H."/>
            <person name="Overmann J."/>
            <person name="Amann R."/>
            <person name="Jetten M.S.M."/>
            <person name="Mascher T."/>
            <person name="Medema M.H."/>
            <person name="Devos D.P."/>
            <person name="Kaster A.-K."/>
            <person name="Ovreas L."/>
            <person name="Rohde M."/>
            <person name="Galperin M.Y."/>
            <person name="Jogler C."/>
        </authorList>
    </citation>
    <scope>NUCLEOTIDE SEQUENCE [LARGE SCALE GENOMIC DNA]</scope>
    <source>
        <strain evidence="2 3">Pla111</strain>
    </source>
</reference>
<dbReference type="Gene3D" id="2.60.120.430">
    <property type="entry name" value="Galactose-binding lectin"/>
    <property type="match status" value="1"/>
</dbReference>
<feature type="chain" id="PRO_5023066452" description="PEP-CTERM protein-sorting domain-containing protein" evidence="1">
    <location>
        <begin position="26"/>
        <end position="216"/>
    </location>
</feature>
<accession>A0A5C5WCY7</accession>
<dbReference type="SUPFAM" id="SSF49785">
    <property type="entry name" value="Galactose-binding domain-like"/>
    <property type="match status" value="1"/>
</dbReference>
<dbReference type="InterPro" id="IPR008979">
    <property type="entry name" value="Galactose-bd-like_sf"/>
</dbReference>
<sequence length="216" mass="22688" precursor="true">MTPMFRAAVGFALLGFGLAPNLASADLIVNDFDSAGEAWRFDFGSPILPSISVVPTEGSPGNPMGAMRLDMTFVSSQGGNNRFAFTNDAFPAVTDLTGYASLDFDLKIAPGAALDAFGNHGFFQFVSREGDGYGFNSVLGTNLAPNTGVWQSYSIPTSSMSATRAFTIQLYGGPSQNIDGPITLFLDNVRLVEIPEPASIALAAAIAAAGLGFRRR</sequence>
<keyword evidence="3" id="KW-1185">Reference proteome</keyword>
<gene>
    <name evidence="2" type="ORF">Pla111_11470</name>
</gene>
<evidence type="ECO:0000256" key="1">
    <source>
        <dbReference type="SAM" id="SignalP"/>
    </source>
</evidence>
<keyword evidence="1" id="KW-0732">Signal</keyword>
<evidence type="ECO:0000313" key="3">
    <source>
        <dbReference type="Proteomes" id="UP000318995"/>
    </source>
</evidence>
<name>A0A5C5WCY7_9BACT</name>
<comment type="caution">
    <text evidence="2">The sequence shown here is derived from an EMBL/GenBank/DDBJ whole genome shotgun (WGS) entry which is preliminary data.</text>
</comment>
<evidence type="ECO:0008006" key="4">
    <source>
        <dbReference type="Google" id="ProtNLM"/>
    </source>
</evidence>
<organism evidence="2 3">
    <name type="scientific">Botrimarina hoheduenensis</name>
    <dbReference type="NCBI Taxonomy" id="2528000"/>
    <lineage>
        <taxon>Bacteria</taxon>
        <taxon>Pseudomonadati</taxon>
        <taxon>Planctomycetota</taxon>
        <taxon>Planctomycetia</taxon>
        <taxon>Pirellulales</taxon>
        <taxon>Lacipirellulaceae</taxon>
        <taxon>Botrimarina</taxon>
    </lineage>
</organism>